<feature type="binding site" evidence="6">
    <location>
        <position position="43"/>
    </location>
    <ligand>
        <name>Zn(2+)</name>
        <dbReference type="ChEBI" id="CHEBI:29105"/>
    </ligand>
</feature>
<dbReference type="AlphaFoldDB" id="A0A7C9FYA2"/>
<evidence type="ECO:0000256" key="4">
    <source>
        <dbReference type="ARBA" id="ARBA00023239"/>
    </source>
</evidence>
<dbReference type="Pfam" id="PF00484">
    <property type="entry name" value="Pro_CA"/>
    <property type="match status" value="1"/>
</dbReference>
<evidence type="ECO:0000256" key="1">
    <source>
        <dbReference type="ARBA" id="ARBA00006217"/>
    </source>
</evidence>
<keyword evidence="2 6" id="KW-0479">Metal-binding</keyword>
<dbReference type="PANTHER" id="PTHR11002:SF76">
    <property type="entry name" value="CARBONIC ANHYDRASE"/>
    <property type="match status" value="1"/>
</dbReference>
<keyword evidence="9" id="KW-1185">Reference proteome</keyword>
<dbReference type="EC" id="4.2.1.1" evidence="7"/>
<keyword evidence="4 7" id="KW-0456">Lyase</keyword>
<keyword evidence="3 6" id="KW-0862">Zinc</keyword>
<dbReference type="GO" id="GO:0004089">
    <property type="term" value="F:carbonate dehydratase activity"/>
    <property type="evidence" value="ECO:0007669"/>
    <property type="project" value="UniProtKB-UniRule"/>
</dbReference>
<dbReference type="SMART" id="SM00947">
    <property type="entry name" value="Pro_CA"/>
    <property type="match status" value="1"/>
</dbReference>
<accession>A0A7C9FYA2</accession>
<dbReference type="InterPro" id="IPR036874">
    <property type="entry name" value="Carbonic_anhydrase_sf"/>
</dbReference>
<comment type="catalytic activity">
    <reaction evidence="5 7">
        <text>hydrogencarbonate + H(+) = CO2 + H2O</text>
        <dbReference type="Rhea" id="RHEA:10748"/>
        <dbReference type="ChEBI" id="CHEBI:15377"/>
        <dbReference type="ChEBI" id="CHEBI:15378"/>
        <dbReference type="ChEBI" id="CHEBI:16526"/>
        <dbReference type="ChEBI" id="CHEBI:17544"/>
        <dbReference type="EC" id="4.2.1.1"/>
    </reaction>
</comment>
<dbReference type="RefSeq" id="WP_152760022.1">
    <property type="nucleotide sequence ID" value="NZ_WHLY01000002.1"/>
</dbReference>
<dbReference type="EMBL" id="WHLY01000002">
    <property type="protein sequence ID" value="MPR34093.1"/>
    <property type="molecule type" value="Genomic_DNA"/>
</dbReference>
<evidence type="ECO:0000256" key="7">
    <source>
        <dbReference type="RuleBase" id="RU003956"/>
    </source>
</evidence>
<organism evidence="8 9">
    <name type="scientific">Salmonirosea aquatica</name>
    <dbReference type="NCBI Taxonomy" id="2654236"/>
    <lineage>
        <taxon>Bacteria</taxon>
        <taxon>Pseudomonadati</taxon>
        <taxon>Bacteroidota</taxon>
        <taxon>Cytophagia</taxon>
        <taxon>Cytophagales</taxon>
        <taxon>Spirosomataceae</taxon>
        <taxon>Salmonirosea</taxon>
    </lineage>
</organism>
<protein>
    <recommendedName>
        <fullName evidence="7">Carbonic anhydrase</fullName>
        <ecNumber evidence="7">4.2.1.1</ecNumber>
    </recommendedName>
    <alternativeName>
        <fullName evidence="7">Carbonate dehydratase</fullName>
    </alternativeName>
</protein>
<comment type="cofactor">
    <cofactor evidence="6">
        <name>Zn(2+)</name>
        <dbReference type="ChEBI" id="CHEBI:29105"/>
    </cofactor>
    <text evidence="6">Binds 1 zinc ion per subunit.</text>
</comment>
<feature type="binding site" evidence="6">
    <location>
        <position position="99"/>
    </location>
    <ligand>
        <name>Zn(2+)</name>
        <dbReference type="ChEBI" id="CHEBI:29105"/>
    </ligand>
</feature>
<dbReference type="Gene3D" id="3.40.1050.10">
    <property type="entry name" value="Carbonic anhydrase"/>
    <property type="match status" value="1"/>
</dbReference>
<dbReference type="GO" id="GO:0015976">
    <property type="term" value="P:carbon utilization"/>
    <property type="evidence" value="ECO:0007669"/>
    <property type="project" value="InterPro"/>
</dbReference>
<evidence type="ECO:0000313" key="8">
    <source>
        <dbReference type="EMBL" id="MPR34093.1"/>
    </source>
</evidence>
<dbReference type="CDD" id="cd00883">
    <property type="entry name" value="beta_CA_cladeA"/>
    <property type="match status" value="1"/>
</dbReference>
<dbReference type="PROSITE" id="PS00704">
    <property type="entry name" value="PROK_CO2_ANHYDRASE_1"/>
    <property type="match status" value="1"/>
</dbReference>
<comment type="function">
    <text evidence="7">Reversible hydration of carbon dioxide.</text>
</comment>
<gene>
    <name evidence="8" type="ORF">GBK04_12120</name>
</gene>
<dbReference type="InterPro" id="IPR001765">
    <property type="entry name" value="Carbonic_anhydrase"/>
</dbReference>
<comment type="caution">
    <text evidence="8">The sequence shown here is derived from an EMBL/GenBank/DDBJ whole genome shotgun (WGS) entry which is preliminary data.</text>
</comment>
<evidence type="ECO:0000256" key="2">
    <source>
        <dbReference type="ARBA" id="ARBA00022723"/>
    </source>
</evidence>
<evidence type="ECO:0000256" key="6">
    <source>
        <dbReference type="PIRSR" id="PIRSR601765-1"/>
    </source>
</evidence>
<proteinExistence type="inferred from homology"/>
<dbReference type="PANTHER" id="PTHR11002">
    <property type="entry name" value="CARBONIC ANHYDRASE"/>
    <property type="match status" value="1"/>
</dbReference>
<dbReference type="InterPro" id="IPR015892">
    <property type="entry name" value="Carbonic_anhydrase_CS"/>
</dbReference>
<evidence type="ECO:0000313" key="9">
    <source>
        <dbReference type="Proteomes" id="UP000479293"/>
    </source>
</evidence>
<evidence type="ECO:0000256" key="3">
    <source>
        <dbReference type="ARBA" id="ARBA00022833"/>
    </source>
</evidence>
<name>A0A7C9FYA2_9BACT</name>
<dbReference type="FunFam" id="3.40.1050.10:FF:000001">
    <property type="entry name" value="Carbonic anhydrase"/>
    <property type="match status" value="1"/>
</dbReference>
<feature type="binding site" evidence="6">
    <location>
        <position position="45"/>
    </location>
    <ligand>
        <name>Zn(2+)</name>
        <dbReference type="ChEBI" id="CHEBI:29105"/>
    </ligand>
</feature>
<dbReference type="SUPFAM" id="SSF53056">
    <property type="entry name" value="beta-carbonic anhydrase, cab"/>
    <property type="match status" value="1"/>
</dbReference>
<evidence type="ECO:0000256" key="5">
    <source>
        <dbReference type="ARBA" id="ARBA00048348"/>
    </source>
</evidence>
<sequence length="215" mass="24552">MKNDLSTLLENNQQWVAEKLKLDPKFFIKGSQGQHPKYLWIGCSDSRVPPDEITKTSPGEIFVHRNIANLIVQTDMNMLSVLQYAVEVLKVEHVIVCGHYGCGGVNAAMGTHQYGLIDNWIRQIKDTQNYYWQQLADLDEAARFDRLVELNVIEQVYNLGKTNIVQNAWKEGNCPSLHGWVYDLKTGHIKQQTSSINDEETLKEVCKFEMGVIGR</sequence>
<dbReference type="Proteomes" id="UP000479293">
    <property type="component" value="Unassembled WGS sequence"/>
</dbReference>
<dbReference type="GO" id="GO:0008270">
    <property type="term" value="F:zinc ion binding"/>
    <property type="evidence" value="ECO:0007669"/>
    <property type="project" value="UniProtKB-UniRule"/>
</dbReference>
<feature type="binding site" evidence="6">
    <location>
        <position position="102"/>
    </location>
    <ligand>
        <name>Zn(2+)</name>
        <dbReference type="ChEBI" id="CHEBI:29105"/>
    </ligand>
</feature>
<reference evidence="8 9" key="1">
    <citation type="submission" date="2019-10" db="EMBL/GenBank/DDBJ databases">
        <title>Draft Genome Sequence of Cytophagaceae sp. SJW1-29.</title>
        <authorList>
            <person name="Choi A."/>
        </authorList>
    </citation>
    <scope>NUCLEOTIDE SEQUENCE [LARGE SCALE GENOMIC DNA]</scope>
    <source>
        <strain evidence="8 9">SJW1-29</strain>
    </source>
</reference>
<comment type="similarity">
    <text evidence="1 7">Belongs to the beta-class carbonic anhydrase family.</text>
</comment>
<dbReference type="NCBIfam" id="NF007756">
    <property type="entry name" value="PRK10437.1"/>
    <property type="match status" value="1"/>
</dbReference>
<dbReference type="PROSITE" id="PS00705">
    <property type="entry name" value="PROK_CO2_ANHYDRASE_2"/>
    <property type="match status" value="1"/>
</dbReference>